<dbReference type="Gene3D" id="2.30.30.320">
    <property type="entry name" value="DUF1653-like domain"/>
    <property type="match status" value="1"/>
</dbReference>
<evidence type="ECO:0000259" key="1">
    <source>
        <dbReference type="Pfam" id="PF07866"/>
    </source>
</evidence>
<dbReference type="Proteomes" id="UP001163624">
    <property type="component" value="Chromosome"/>
</dbReference>
<dbReference type="RefSeq" id="WP_254475010.1">
    <property type="nucleotide sequence ID" value="NZ_CP113432.1"/>
</dbReference>
<keyword evidence="3" id="KW-1185">Reference proteome</keyword>
<reference evidence="2" key="1">
    <citation type="submission" date="2022-11" db="EMBL/GenBank/DDBJ databases">
        <title>Pseudomonas triclosanedens sp. nov., a triclosan degrader isolated from activated sludge.</title>
        <authorList>
            <person name="Yin Y."/>
            <person name="Lu Z."/>
        </authorList>
    </citation>
    <scope>NUCLEOTIDE SEQUENCE</scope>
    <source>
        <strain evidence="2">ZM23</strain>
    </source>
</reference>
<feature type="domain" description="DUF1653" evidence="1">
    <location>
        <begin position="6"/>
        <end position="66"/>
    </location>
</feature>
<sequence>MQLQTGLYRHYKGQQYRVLGVARHSETEEVLVIYQALYGEFGLWVRPLSMFTEAVEVNGENVPRFALVVAENDPLGLDSGPSDESQA</sequence>
<proteinExistence type="predicted"/>
<dbReference type="EMBL" id="CP113432">
    <property type="protein sequence ID" value="WAI47966.1"/>
    <property type="molecule type" value="Genomic_DNA"/>
</dbReference>
<protein>
    <submittedName>
        <fullName evidence="2">DUF1653 domain-containing protein</fullName>
    </submittedName>
</protein>
<dbReference type="InterPro" id="IPR023387">
    <property type="entry name" value="DUF1653-like_dom"/>
</dbReference>
<gene>
    <name evidence="2" type="ORF">OU419_19615</name>
</gene>
<organism evidence="2 3">
    <name type="scientific">Pseudomonas triclosanedens</name>
    <dbReference type="NCBI Taxonomy" id="2961893"/>
    <lineage>
        <taxon>Bacteria</taxon>
        <taxon>Pseudomonadati</taxon>
        <taxon>Pseudomonadota</taxon>
        <taxon>Gammaproteobacteria</taxon>
        <taxon>Pseudomonadales</taxon>
        <taxon>Pseudomonadaceae</taxon>
        <taxon>Pseudomonas</taxon>
    </lineage>
</organism>
<evidence type="ECO:0000313" key="3">
    <source>
        <dbReference type="Proteomes" id="UP001163624"/>
    </source>
</evidence>
<accession>A0ABY6ZUD9</accession>
<dbReference type="Pfam" id="PF07866">
    <property type="entry name" value="DUF1653"/>
    <property type="match status" value="1"/>
</dbReference>
<name>A0ABY6ZUD9_9PSED</name>
<dbReference type="InterPro" id="IPR037135">
    <property type="entry name" value="DUF1653-like_dom_sf"/>
</dbReference>
<evidence type="ECO:0000313" key="2">
    <source>
        <dbReference type="EMBL" id="WAI47966.1"/>
    </source>
</evidence>